<dbReference type="Gene3D" id="1.10.472.10">
    <property type="entry name" value="Cyclin-like"/>
    <property type="match status" value="2"/>
</dbReference>
<dbReference type="OMA" id="FMLGNKR"/>
<dbReference type="eggNOG" id="KOG0834">
    <property type="taxonomic scope" value="Eukaryota"/>
</dbReference>
<protein>
    <recommendedName>
        <fullName evidence="2">Cyclin-like domain-containing protein</fullName>
    </recommendedName>
</protein>
<dbReference type="OrthoDB" id="4951845at2759"/>
<evidence type="ECO:0000259" key="2">
    <source>
        <dbReference type="SMART" id="SM00385"/>
    </source>
</evidence>
<dbReference type="AlphaFoldDB" id="G3AFK5"/>
<dbReference type="InterPro" id="IPR043198">
    <property type="entry name" value="Cyclin/Ssn8"/>
</dbReference>
<accession>G3AFK5</accession>
<dbReference type="GO" id="GO:0016538">
    <property type="term" value="F:cyclin-dependent protein serine/threonine kinase regulator activity"/>
    <property type="evidence" value="ECO:0007669"/>
    <property type="project" value="InterPro"/>
</dbReference>
<dbReference type="InterPro" id="IPR036915">
    <property type="entry name" value="Cyclin-like_sf"/>
</dbReference>
<dbReference type="HOGENOM" id="CLU_044487_0_0_1"/>
<dbReference type="STRING" id="619300.G3AFK5"/>
<dbReference type="PANTHER" id="PTHR10026">
    <property type="entry name" value="CYCLIN"/>
    <property type="match status" value="1"/>
</dbReference>
<dbReference type="SMART" id="SM00385">
    <property type="entry name" value="CYCLIN"/>
    <property type="match status" value="1"/>
</dbReference>
<organism evidence="4">
    <name type="scientific">Spathaspora passalidarum (strain NRRL Y-27907 / 11-Y1)</name>
    <dbReference type="NCBI Taxonomy" id="619300"/>
    <lineage>
        <taxon>Eukaryota</taxon>
        <taxon>Fungi</taxon>
        <taxon>Dikarya</taxon>
        <taxon>Ascomycota</taxon>
        <taxon>Saccharomycotina</taxon>
        <taxon>Pichiomycetes</taxon>
        <taxon>Debaryomycetaceae</taxon>
        <taxon>Spathaspora</taxon>
    </lineage>
</organism>
<dbReference type="EMBL" id="GL996499">
    <property type="protein sequence ID" value="EGW34993.1"/>
    <property type="molecule type" value="Genomic_DNA"/>
</dbReference>
<dbReference type="CDD" id="cd20546">
    <property type="entry name" value="CYCLIN_SpCG1C_ScCTK2-like_rpt2"/>
    <property type="match status" value="1"/>
</dbReference>
<proteinExistence type="inferred from homology"/>
<keyword evidence="4" id="KW-1185">Reference proteome</keyword>
<dbReference type="InterPro" id="IPR006671">
    <property type="entry name" value="Cyclin_N"/>
</dbReference>
<dbReference type="GO" id="GO:0006357">
    <property type="term" value="P:regulation of transcription by RNA polymerase II"/>
    <property type="evidence" value="ECO:0007669"/>
    <property type="project" value="InterPro"/>
</dbReference>
<dbReference type="FunCoup" id="G3AFK5">
    <property type="interactions" value="106"/>
</dbReference>
<dbReference type="InterPro" id="IPR013763">
    <property type="entry name" value="Cyclin-like_dom"/>
</dbReference>
<dbReference type="KEGG" id="spaa:SPAPADRAFT_58117"/>
<evidence type="ECO:0000256" key="1">
    <source>
        <dbReference type="RuleBase" id="RU000383"/>
    </source>
</evidence>
<dbReference type="GeneID" id="18872329"/>
<reference evidence="3 4" key="1">
    <citation type="journal article" date="2011" name="Proc. Natl. Acad. Sci. U.S.A.">
        <title>Comparative genomics of xylose-fermenting fungi for enhanced biofuel production.</title>
        <authorList>
            <person name="Wohlbach D.J."/>
            <person name="Kuo A."/>
            <person name="Sato T.K."/>
            <person name="Potts K.M."/>
            <person name="Salamov A.A."/>
            <person name="LaButti K.M."/>
            <person name="Sun H."/>
            <person name="Clum A."/>
            <person name="Pangilinan J.L."/>
            <person name="Lindquist E.A."/>
            <person name="Lucas S."/>
            <person name="Lapidus A."/>
            <person name="Jin M."/>
            <person name="Gunawan C."/>
            <person name="Balan V."/>
            <person name="Dale B.E."/>
            <person name="Jeffries T.W."/>
            <person name="Zinkel R."/>
            <person name="Barry K.W."/>
            <person name="Grigoriev I.V."/>
            <person name="Gasch A.P."/>
        </authorList>
    </citation>
    <scope>NUCLEOTIDE SEQUENCE [LARGE SCALE GENOMIC DNA]</scope>
    <source>
        <strain evidence="4">NRRL Y-27907 / 11-Y1</strain>
    </source>
</reference>
<sequence>MDSKENTPNLSENGKPVITITQISRPFFTHSEISYMHSQTIDESKKLQYNQTKYQIFQLLYQVIKQLKFPLRVLATAMNYYQRFYLFHKFDGAFDDMDKDPYVVAITCLLLASKNEDCIKKLKDLQSVVNKLRDIDENKPVTNTLDSSGDSIAYHELQRKYVLATEFKLLQLIKFDFSNGANSLSIKTSVDCLLVQFCKQLDINYRMSILSWLICFDIMSTPLCLVIPPHCIAVAIIIISLNLKPQEIKLDHHEIGEEDDDERLSEILDSIDCERDFKCPEVLVNEGILYILDYYIHQYSHSVLNNYLPAIDKQLGKEQIFKFMELKEKFIDLKNMNETSCKESLNRTDEYLSKWEFTTASKGIARFMLGNKRRRFNKELDIQG</sequence>
<feature type="domain" description="Cyclin-like" evidence="2">
    <location>
        <begin position="58"/>
        <end position="171"/>
    </location>
</feature>
<comment type="similarity">
    <text evidence="1">Belongs to the cyclin family.</text>
</comment>
<name>G3AFK5_SPAPN</name>
<gene>
    <name evidence="3" type="ORF">SPAPADRAFT_58117</name>
</gene>
<dbReference type="Pfam" id="PF00134">
    <property type="entry name" value="Cyclin_N"/>
    <property type="match status" value="1"/>
</dbReference>
<dbReference type="RefSeq" id="XP_007372405.1">
    <property type="nucleotide sequence ID" value="XM_007372343.1"/>
</dbReference>
<dbReference type="InParanoid" id="G3AFK5"/>
<dbReference type="Proteomes" id="UP000000709">
    <property type="component" value="Unassembled WGS sequence"/>
</dbReference>
<evidence type="ECO:0000313" key="3">
    <source>
        <dbReference type="EMBL" id="EGW34993.1"/>
    </source>
</evidence>
<dbReference type="SUPFAM" id="SSF47954">
    <property type="entry name" value="Cyclin-like"/>
    <property type="match status" value="2"/>
</dbReference>
<evidence type="ECO:0000313" key="4">
    <source>
        <dbReference type="Proteomes" id="UP000000709"/>
    </source>
</evidence>
<keyword evidence="1" id="KW-0195">Cyclin</keyword>